<accession>A0A4C1VKQ7</accession>
<sequence length="75" mass="8575">MVIVVEPNLHPTSGDCRGVAFKDNVDRVVTFRNANERSHRRSVRIQRSRGEAHRHRPGARGCMRAPGPEHARRRP</sequence>
<dbReference type="Proteomes" id="UP000299102">
    <property type="component" value="Unassembled WGS sequence"/>
</dbReference>
<reference evidence="2 3" key="1">
    <citation type="journal article" date="2019" name="Commun. Biol.">
        <title>The bagworm genome reveals a unique fibroin gene that provides high tensile strength.</title>
        <authorList>
            <person name="Kono N."/>
            <person name="Nakamura H."/>
            <person name="Ohtoshi R."/>
            <person name="Tomita M."/>
            <person name="Numata K."/>
            <person name="Arakawa K."/>
        </authorList>
    </citation>
    <scope>NUCLEOTIDE SEQUENCE [LARGE SCALE GENOMIC DNA]</scope>
</reference>
<evidence type="ECO:0000256" key="1">
    <source>
        <dbReference type="SAM" id="MobiDB-lite"/>
    </source>
</evidence>
<feature type="compositionally biased region" description="Basic residues" evidence="1">
    <location>
        <begin position="38"/>
        <end position="58"/>
    </location>
</feature>
<name>A0A4C1VKQ7_EUMVA</name>
<keyword evidence="3" id="KW-1185">Reference proteome</keyword>
<organism evidence="2 3">
    <name type="scientific">Eumeta variegata</name>
    <name type="common">Bagworm moth</name>
    <name type="synonym">Eumeta japonica</name>
    <dbReference type="NCBI Taxonomy" id="151549"/>
    <lineage>
        <taxon>Eukaryota</taxon>
        <taxon>Metazoa</taxon>
        <taxon>Ecdysozoa</taxon>
        <taxon>Arthropoda</taxon>
        <taxon>Hexapoda</taxon>
        <taxon>Insecta</taxon>
        <taxon>Pterygota</taxon>
        <taxon>Neoptera</taxon>
        <taxon>Endopterygota</taxon>
        <taxon>Lepidoptera</taxon>
        <taxon>Glossata</taxon>
        <taxon>Ditrysia</taxon>
        <taxon>Tineoidea</taxon>
        <taxon>Psychidae</taxon>
        <taxon>Oiketicinae</taxon>
        <taxon>Eumeta</taxon>
    </lineage>
</organism>
<evidence type="ECO:0000313" key="3">
    <source>
        <dbReference type="Proteomes" id="UP000299102"/>
    </source>
</evidence>
<comment type="caution">
    <text evidence="2">The sequence shown here is derived from an EMBL/GenBank/DDBJ whole genome shotgun (WGS) entry which is preliminary data.</text>
</comment>
<dbReference type="EMBL" id="BGZK01000369">
    <property type="protein sequence ID" value="GBP39688.1"/>
    <property type="molecule type" value="Genomic_DNA"/>
</dbReference>
<feature type="region of interest" description="Disordered" evidence="1">
    <location>
        <begin position="37"/>
        <end position="75"/>
    </location>
</feature>
<gene>
    <name evidence="2" type="ORF">EVAR_25512_1</name>
</gene>
<protein>
    <submittedName>
        <fullName evidence="2">Uncharacterized protein</fullName>
    </submittedName>
</protein>
<proteinExistence type="predicted"/>
<dbReference type="AlphaFoldDB" id="A0A4C1VKQ7"/>
<evidence type="ECO:0000313" key="2">
    <source>
        <dbReference type="EMBL" id="GBP39688.1"/>
    </source>
</evidence>